<evidence type="ECO:0000259" key="1">
    <source>
        <dbReference type="Pfam" id="PF25122"/>
    </source>
</evidence>
<protein>
    <recommendedName>
        <fullName evidence="1">DUF7815 domain-containing protein</fullName>
    </recommendedName>
</protein>
<reference evidence="2 3" key="1">
    <citation type="journal article" date="2023" name="Life. Sci Alliance">
        <title>Evolutionary insights into 3D genome organization and epigenetic landscape of Vigna mungo.</title>
        <authorList>
            <person name="Junaid A."/>
            <person name="Singh B."/>
            <person name="Bhatia S."/>
        </authorList>
    </citation>
    <scope>NUCLEOTIDE SEQUENCE [LARGE SCALE GENOMIC DNA]</scope>
    <source>
        <strain evidence="2">Urdbean</strain>
    </source>
</reference>
<dbReference type="PANTHER" id="PTHR36308:SF1">
    <property type="entry name" value="DENTIN SIALOPHOSPHOPROTEIN-RELATED"/>
    <property type="match status" value="1"/>
</dbReference>
<keyword evidence="3" id="KW-1185">Reference proteome</keyword>
<organism evidence="2 3">
    <name type="scientific">Vigna mungo</name>
    <name type="common">Black gram</name>
    <name type="synonym">Phaseolus mungo</name>
    <dbReference type="NCBI Taxonomy" id="3915"/>
    <lineage>
        <taxon>Eukaryota</taxon>
        <taxon>Viridiplantae</taxon>
        <taxon>Streptophyta</taxon>
        <taxon>Embryophyta</taxon>
        <taxon>Tracheophyta</taxon>
        <taxon>Spermatophyta</taxon>
        <taxon>Magnoliopsida</taxon>
        <taxon>eudicotyledons</taxon>
        <taxon>Gunneridae</taxon>
        <taxon>Pentapetalae</taxon>
        <taxon>rosids</taxon>
        <taxon>fabids</taxon>
        <taxon>Fabales</taxon>
        <taxon>Fabaceae</taxon>
        <taxon>Papilionoideae</taxon>
        <taxon>50 kb inversion clade</taxon>
        <taxon>NPAAA clade</taxon>
        <taxon>indigoferoid/millettioid clade</taxon>
        <taxon>Phaseoleae</taxon>
        <taxon>Vigna</taxon>
    </lineage>
</organism>
<name>A0AAQ3PCH5_VIGMU</name>
<accession>A0AAQ3PCH5</accession>
<dbReference type="Pfam" id="PF25122">
    <property type="entry name" value="DUF7815"/>
    <property type="match status" value="1"/>
</dbReference>
<evidence type="ECO:0000313" key="3">
    <source>
        <dbReference type="Proteomes" id="UP001374535"/>
    </source>
</evidence>
<dbReference type="PANTHER" id="PTHR36308">
    <property type="entry name" value="DENTIN SIALOPHOSPHOPROTEIN-RELATED"/>
    <property type="match status" value="1"/>
</dbReference>
<dbReference type="InterPro" id="IPR056717">
    <property type="entry name" value="DUF7815"/>
</dbReference>
<dbReference type="Proteomes" id="UP001374535">
    <property type="component" value="Chromosome 1"/>
</dbReference>
<sequence length="154" mass="17395">MALEMPLDQIKQLRILLRKEANLSWYEPEKEENLALPKLPSVSETISKLDPSPSYLRCKNCNGRLICDVQSFVCVFCGTNSRKDLPPEPIKFKSTIGYRWLLESLQLDGSVIPILVFSLILGNLRYFHASRVRGADLLAGHGFAEEPSSQDYPV</sequence>
<feature type="domain" description="DUF7815" evidence="1">
    <location>
        <begin position="54"/>
        <end position="80"/>
    </location>
</feature>
<gene>
    <name evidence="2" type="ORF">V8G54_003696</name>
</gene>
<proteinExistence type="predicted"/>
<dbReference type="EMBL" id="CP144700">
    <property type="protein sequence ID" value="WVZ25152.1"/>
    <property type="molecule type" value="Genomic_DNA"/>
</dbReference>
<evidence type="ECO:0000313" key="2">
    <source>
        <dbReference type="EMBL" id="WVZ25152.1"/>
    </source>
</evidence>
<dbReference type="AlphaFoldDB" id="A0AAQ3PCH5"/>